<name>A0A2Z2NLJ3_9GAMM</name>
<dbReference type="SMART" id="SM00530">
    <property type="entry name" value="HTH_XRE"/>
    <property type="match status" value="1"/>
</dbReference>
<keyword evidence="4" id="KW-1185">Reference proteome</keyword>
<evidence type="ECO:0000313" key="4">
    <source>
        <dbReference type="Proteomes" id="UP000250079"/>
    </source>
</evidence>
<dbReference type="Gene3D" id="1.10.260.40">
    <property type="entry name" value="lambda repressor-like DNA-binding domains"/>
    <property type="match status" value="1"/>
</dbReference>
<dbReference type="CDD" id="cd00093">
    <property type="entry name" value="HTH_XRE"/>
    <property type="match status" value="1"/>
</dbReference>
<dbReference type="EMBL" id="CP018632">
    <property type="protein sequence ID" value="ASJ70648.1"/>
    <property type="molecule type" value="Genomic_DNA"/>
</dbReference>
<proteinExistence type="predicted"/>
<dbReference type="InterPro" id="IPR010982">
    <property type="entry name" value="Lambda_DNA-bd_dom_sf"/>
</dbReference>
<sequence length="97" mass="10957">MRMHNPPHPGDFIRETYIEPFDISVRMLADNLGVSASTLSRIINHHSGISPSMALRLSKALGRSPESWIAMQYNFDLWKARESTDLTAVQKIDFKAA</sequence>
<dbReference type="PROSITE" id="PS50943">
    <property type="entry name" value="HTH_CROC1"/>
    <property type="match status" value="1"/>
</dbReference>
<feature type="domain" description="HTH cro/C1-type" evidence="2">
    <location>
        <begin position="23"/>
        <end position="68"/>
    </location>
</feature>
<accession>A0A2Z2NLJ3</accession>
<dbReference type="Pfam" id="PF01381">
    <property type="entry name" value="HTH_3"/>
    <property type="match status" value="1"/>
</dbReference>
<dbReference type="OrthoDB" id="9793869at2"/>
<reference evidence="3 4" key="1">
    <citation type="submission" date="2016-12" db="EMBL/GenBank/DDBJ databases">
        <authorList>
            <person name="Song W.-J."/>
            <person name="Kurnit D.M."/>
        </authorList>
    </citation>
    <scope>NUCLEOTIDE SEQUENCE [LARGE SCALE GENOMIC DNA]</scope>
    <source>
        <strain evidence="3 4">IMCC3135</strain>
    </source>
</reference>
<evidence type="ECO:0000313" key="3">
    <source>
        <dbReference type="EMBL" id="ASJ70648.1"/>
    </source>
</evidence>
<dbReference type="GO" id="GO:0003677">
    <property type="term" value="F:DNA binding"/>
    <property type="evidence" value="ECO:0007669"/>
    <property type="project" value="UniProtKB-KW"/>
</dbReference>
<evidence type="ECO:0000256" key="1">
    <source>
        <dbReference type="ARBA" id="ARBA00023125"/>
    </source>
</evidence>
<organism evidence="3 4">
    <name type="scientific">Granulosicoccus antarcticus IMCC3135</name>
    <dbReference type="NCBI Taxonomy" id="1192854"/>
    <lineage>
        <taxon>Bacteria</taxon>
        <taxon>Pseudomonadati</taxon>
        <taxon>Pseudomonadota</taxon>
        <taxon>Gammaproteobacteria</taxon>
        <taxon>Chromatiales</taxon>
        <taxon>Granulosicoccaceae</taxon>
        <taxon>Granulosicoccus</taxon>
    </lineage>
</organism>
<dbReference type="PANTHER" id="PTHR36924:SF1">
    <property type="entry name" value="ANTITOXIN HIGA-1"/>
    <property type="match status" value="1"/>
</dbReference>
<dbReference type="AlphaFoldDB" id="A0A2Z2NLJ3"/>
<dbReference type="InterPro" id="IPR013430">
    <property type="entry name" value="Toxin_antidote_HigA"/>
</dbReference>
<evidence type="ECO:0000259" key="2">
    <source>
        <dbReference type="PROSITE" id="PS50943"/>
    </source>
</evidence>
<dbReference type="InterPro" id="IPR001387">
    <property type="entry name" value="Cro/C1-type_HTH"/>
</dbReference>
<dbReference type="NCBIfam" id="TIGR02607">
    <property type="entry name" value="antidote_HigA"/>
    <property type="match status" value="1"/>
</dbReference>
<keyword evidence="1" id="KW-0238">DNA-binding</keyword>
<dbReference type="Proteomes" id="UP000250079">
    <property type="component" value="Chromosome"/>
</dbReference>
<dbReference type="PANTHER" id="PTHR36924">
    <property type="entry name" value="ANTITOXIN HIGA-1"/>
    <property type="match status" value="1"/>
</dbReference>
<dbReference type="KEGG" id="gai:IMCC3135_02675"/>
<protein>
    <submittedName>
        <fullName evidence="3">Putative HTH-type transcriptional regulator YddM</fullName>
    </submittedName>
</protein>
<dbReference type="RefSeq" id="WP_088916169.1">
    <property type="nucleotide sequence ID" value="NZ_CP018632.1"/>
</dbReference>
<gene>
    <name evidence="3" type="primary">yddM_1</name>
    <name evidence="3" type="ORF">IMCC3135_02675</name>
</gene>
<dbReference type="SUPFAM" id="SSF47413">
    <property type="entry name" value="lambda repressor-like DNA-binding domains"/>
    <property type="match status" value="1"/>
</dbReference>